<feature type="transmembrane region" description="Helical" evidence="5">
    <location>
        <begin position="137"/>
        <end position="157"/>
    </location>
</feature>
<feature type="transmembrane region" description="Helical" evidence="5">
    <location>
        <begin position="69"/>
        <end position="89"/>
    </location>
</feature>
<dbReference type="PANTHER" id="PTHR30414">
    <property type="entry name" value="MINICONDUCTANCE MECHANOSENSITIVE CHANNEL YBDG"/>
    <property type="match status" value="1"/>
</dbReference>
<comment type="subcellular location">
    <subcellularLocation>
        <location evidence="1">Membrane</location>
    </subcellularLocation>
</comment>
<evidence type="ECO:0000313" key="8">
    <source>
        <dbReference type="Proteomes" id="UP001164712"/>
    </source>
</evidence>
<organism evidence="7 8">
    <name type="scientific">Rouxiella chamberiensis</name>
    <dbReference type="NCBI Taxonomy" id="1513468"/>
    <lineage>
        <taxon>Bacteria</taxon>
        <taxon>Pseudomonadati</taxon>
        <taxon>Pseudomonadota</taxon>
        <taxon>Gammaproteobacteria</taxon>
        <taxon>Enterobacterales</taxon>
        <taxon>Yersiniaceae</taxon>
        <taxon>Rouxiella</taxon>
    </lineage>
</organism>
<dbReference type="InterPro" id="IPR030192">
    <property type="entry name" value="YbdG"/>
</dbReference>
<dbReference type="InterPro" id="IPR023408">
    <property type="entry name" value="MscS_beta-dom_sf"/>
</dbReference>
<keyword evidence="2 5" id="KW-0812">Transmembrane</keyword>
<dbReference type="PANTHER" id="PTHR30414:SF0">
    <property type="entry name" value="MINICONDUCTANCE MECHANOSENSITIVE CHANNEL YBDG"/>
    <property type="match status" value="1"/>
</dbReference>
<feature type="transmembrane region" description="Helical" evidence="5">
    <location>
        <begin position="163"/>
        <end position="180"/>
    </location>
</feature>
<dbReference type="Gene3D" id="2.30.30.60">
    <property type="match status" value="1"/>
</dbReference>
<dbReference type="Proteomes" id="UP001164712">
    <property type="component" value="Chromosome"/>
</dbReference>
<reference evidence="7" key="1">
    <citation type="submission" date="2022-12" db="EMBL/GenBank/DDBJ databases">
        <title>Complete genome sequence of an Australian strain of Rouxiella badensis DAR84756 and resolution of the R. badensis DSM100043 and R. chamberiensis DSM28324 genomes.</title>
        <authorList>
            <person name="Paul S."/>
            <person name="Anderson P.J."/>
            <person name="Maynard G."/>
            <person name="Dyall-Smith M."/>
            <person name="Kudinha T."/>
        </authorList>
    </citation>
    <scope>NUCLEOTIDE SEQUENCE</scope>
    <source>
        <strain evidence="7">DSM 28324</strain>
    </source>
</reference>
<proteinExistence type="predicted"/>
<dbReference type="InterPro" id="IPR006685">
    <property type="entry name" value="MscS_channel_2nd"/>
</dbReference>
<dbReference type="SUPFAM" id="SSF50182">
    <property type="entry name" value="Sm-like ribonucleoproteins"/>
    <property type="match status" value="1"/>
</dbReference>
<feature type="transmembrane region" description="Helical" evidence="5">
    <location>
        <begin position="95"/>
        <end position="116"/>
    </location>
</feature>
<evidence type="ECO:0000256" key="4">
    <source>
        <dbReference type="ARBA" id="ARBA00023136"/>
    </source>
</evidence>
<accession>A0ABY7HQ69</accession>
<evidence type="ECO:0000256" key="2">
    <source>
        <dbReference type="ARBA" id="ARBA00022692"/>
    </source>
</evidence>
<feature type="transmembrane region" description="Helical" evidence="5">
    <location>
        <begin position="20"/>
        <end position="49"/>
    </location>
</feature>
<gene>
    <name evidence="7" type="ORF">O1V66_00780</name>
</gene>
<evidence type="ECO:0000313" key="7">
    <source>
        <dbReference type="EMBL" id="WAT01388.1"/>
    </source>
</evidence>
<dbReference type="Pfam" id="PF00924">
    <property type="entry name" value="MS_channel_2nd"/>
    <property type="match status" value="1"/>
</dbReference>
<evidence type="ECO:0000256" key="1">
    <source>
        <dbReference type="ARBA" id="ARBA00004370"/>
    </source>
</evidence>
<evidence type="ECO:0000256" key="3">
    <source>
        <dbReference type="ARBA" id="ARBA00022989"/>
    </source>
</evidence>
<protein>
    <submittedName>
        <fullName evidence="7">Mechanosensitive ion channel</fullName>
    </submittedName>
</protein>
<dbReference type="InterPro" id="IPR010920">
    <property type="entry name" value="LSM_dom_sf"/>
</dbReference>
<dbReference type="EMBL" id="CP114058">
    <property type="protein sequence ID" value="WAT01388.1"/>
    <property type="molecule type" value="Genomic_DNA"/>
</dbReference>
<keyword evidence="3 5" id="KW-1133">Transmembrane helix</keyword>
<evidence type="ECO:0000256" key="5">
    <source>
        <dbReference type="SAM" id="Phobius"/>
    </source>
</evidence>
<keyword evidence="4 5" id="KW-0472">Membrane</keyword>
<dbReference type="RefSeq" id="WP_269128030.1">
    <property type="nucleotide sequence ID" value="NZ_CP114058.1"/>
</dbReference>
<sequence length="438" mass="48998">MQDVITVWNWIYSNQITFSLLAILFMLLGGFIASVICRFFLLGIVRRFILHASKNSDHQDKDMRITRRLANIVPVVTVYFMSQLINGLPDPLIEAIRTICGVLLIVNITMLINELLDTTSSAYTKRHGVKSRSIKGYVQIGKIMVSSIATILVIATLSNKSPVIIISSLGAVAAVLMLVFQHTLISLVANIQVSSSHVIQLGDWIEMPLGNISGEVTDIALHTITVRNWDNTMSQVPTKNFITEPYTNWQPMFDSGGRRIKRSLFVDQSSIAFASAALIDSLKAIEPDENNHMAAYLDQRLNSRTDNPLVQKGMTNLGLFRGYVLDYLKQRNDIRKDMYLIVTAAQPHFRRVTYRNLLLHFQCLLGGIRRNPVRDFRVYVRHCGLFQPGNIPETIGNGCQQHLAAPCQKCGVSLISCCARRDAACFNSATFLCCTGCK</sequence>
<evidence type="ECO:0000259" key="6">
    <source>
        <dbReference type="Pfam" id="PF00924"/>
    </source>
</evidence>
<feature type="domain" description="Mechanosensitive ion channel MscS" evidence="6">
    <location>
        <begin position="186"/>
        <end position="250"/>
    </location>
</feature>
<name>A0ABY7HQ69_9GAMM</name>
<keyword evidence="8" id="KW-1185">Reference proteome</keyword>